<feature type="transmembrane region" description="Helical" evidence="1">
    <location>
        <begin position="75"/>
        <end position="96"/>
    </location>
</feature>
<dbReference type="Proteomes" id="UP001207337">
    <property type="component" value="Unassembled WGS sequence"/>
</dbReference>
<evidence type="ECO:0000313" key="3">
    <source>
        <dbReference type="Proteomes" id="UP001207337"/>
    </source>
</evidence>
<gene>
    <name evidence="2" type="ORF">LQ318_13445</name>
</gene>
<keyword evidence="3" id="KW-1185">Reference proteome</keyword>
<dbReference type="Pfam" id="PF13858">
    <property type="entry name" value="DUF4199"/>
    <property type="match status" value="1"/>
</dbReference>
<organism evidence="2 3">
    <name type="scientific">Fodinibius salicampi</name>
    <dbReference type="NCBI Taxonomy" id="1920655"/>
    <lineage>
        <taxon>Bacteria</taxon>
        <taxon>Pseudomonadati</taxon>
        <taxon>Balneolota</taxon>
        <taxon>Balneolia</taxon>
        <taxon>Balneolales</taxon>
        <taxon>Balneolaceae</taxon>
        <taxon>Fodinibius</taxon>
    </lineage>
</organism>
<sequence length="167" mass="18975">MFNSFRTEIKWALIFVATMLAWMLLERVIGLHDTHIDKHAIYTNFFAIPAIAVYVFALLDKRKNDYNGVMNYKQGFLSGLIITVIVTVLTPITQYITTVVITPDFFTNIIEYSVQQGEMTREAAEGQFNTKNYIIMGMVGALIMGILTTSVVAFFTKKNTPTRENDI</sequence>
<dbReference type="InterPro" id="IPR025250">
    <property type="entry name" value="DUF4199"/>
</dbReference>
<protein>
    <submittedName>
        <fullName evidence="2">DUF4199 domain-containing protein</fullName>
    </submittedName>
</protein>
<accession>A0ABT3Q1D2</accession>
<feature type="transmembrane region" description="Helical" evidence="1">
    <location>
        <begin position="41"/>
        <end position="59"/>
    </location>
</feature>
<proteinExistence type="predicted"/>
<comment type="caution">
    <text evidence="2">The sequence shown here is derived from an EMBL/GenBank/DDBJ whole genome shotgun (WGS) entry which is preliminary data.</text>
</comment>
<evidence type="ECO:0000313" key="2">
    <source>
        <dbReference type="EMBL" id="MCW9713910.1"/>
    </source>
</evidence>
<dbReference type="RefSeq" id="WP_265790919.1">
    <property type="nucleotide sequence ID" value="NZ_BAABRS010000003.1"/>
</dbReference>
<feature type="transmembrane region" description="Helical" evidence="1">
    <location>
        <begin position="133"/>
        <end position="155"/>
    </location>
</feature>
<keyword evidence="1" id="KW-0472">Membrane</keyword>
<keyword evidence="1" id="KW-1133">Transmembrane helix</keyword>
<feature type="transmembrane region" description="Helical" evidence="1">
    <location>
        <begin position="12"/>
        <end position="29"/>
    </location>
</feature>
<name>A0ABT3Q1D2_9BACT</name>
<dbReference type="EMBL" id="JAJNDC010000003">
    <property type="protein sequence ID" value="MCW9713910.1"/>
    <property type="molecule type" value="Genomic_DNA"/>
</dbReference>
<reference evidence="2 3" key="1">
    <citation type="submission" date="2021-11" db="EMBL/GenBank/DDBJ databases">
        <title>Aliifidinibius sp. nov., a new bacterium isolated from saline soil.</title>
        <authorList>
            <person name="Galisteo C."/>
            <person name="De La Haba R."/>
            <person name="Sanchez-Porro C."/>
            <person name="Ventosa A."/>
        </authorList>
    </citation>
    <scope>NUCLEOTIDE SEQUENCE [LARGE SCALE GENOMIC DNA]</scope>
    <source>
        <strain evidence="2 3">KACC 190600</strain>
    </source>
</reference>
<evidence type="ECO:0000256" key="1">
    <source>
        <dbReference type="SAM" id="Phobius"/>
    </source>
</evidence>
<keyword evidence="1" id="KW-0812">Transmembrane</keyword>